<dbReference type="SUPFAM" id="SSF55166">
    <property type="entry name" value="Hedgehog/DD-peptidase"/>
    <property type="match status" value="1"/>
</dbReference>
<organism evidence="1">
    <name type="scientific">marine metagenome</name>
    <dbReference type="NCBI Taxonomy" id="408172"/>
    <lineage>
        <taxon>unclassified sequences</taxon>
        <taxon>metagenomes</taxon>
        <taxon>ecological metagenomes</taxon>
    </lineage>
</organism>
<sequence>MPRFDEPLLTEPASNVLDRLGLDVPSRPALPLLVDPEGPPVVDPLDEPLVELDGGRVGILGNYRLAGWEHARDGCRLRASVADRLYQVADGLPDLWGLAVFDGWRSLALQDELYRAAYADPDLPPGFFAEPDNNPAFPPPHLTGGTVDLTLTVNGIPLAPGTGFDDLSPLA</sequence>
<reference evidence="1" key="1">
    <citation type="submission" date="2018-05" db="EMBL/GenBank/DDBJ databases">
        <authorList>
            <person name="Lanie J.A."/>
            <person name="Ng W.-L."/>
            <person name="Kazmierczak K.M."/>
            <person name="Andrzejewski T.M."/>
            <person name="Davidsen T.M."/>
            <person name="Wayne K.J."/>
            <person name="Tettelin H."/>
            <person name="Glass J.I."/>
            <person name="Rusch D."/>
            <person name="Podicherti R."/>
            <person name="Tsui H.-C.T."/>
            <person name="Winkler M.E."/>
        </authorList>
    </citation>
    <scope>NUCLEOTIDE SEQUENCE</scope>
</reference>
<dbReference type="AlphaFoldDB" id="A0A381YIE1"/>
<gene>
    <name evidence="1" type="ORF">METZ01_LOCUS129702</name>
</gene>
<dbReference type="EMBL" id="UINC01018320">
    <property type="protein sequence ID" value="SVA76848.1"/>
    <property type="molecule type" value="Genomic_DNA"/>
</dbReference>
<dbReference type="Gene3D" id="3.30.1380.10">
    <property type="match status" value="1"/>
</dbReference>
<proteinExistence type="predicted"/>
<dbReference type="InterPro" id="IPR009045">
    <property type="entry name" value="Zn_M74/Hedgehog-like"/>
</dbReference>
<feature type="non-terminal residue" evidence="1">
    <location>
        <position position="171"/>
    </location>
</feature>
<accession>A0A381YIE1</accession>
<protein>
    <submittedName>
        <fullName evidence="1">Uncharacterized protein</fullName>
    </submittedName>
</protein>
<name>A0A381YIE1_9ZZZZ</name>
<evidence type="ECO:0000313" key="1">
    <source>
        <dbReference type="EMBL" id="SVA76848.1"/>
    </source>
</evidence>